<feature type="domain" description="HTH deoR-type" evidence="3">
    <location>
        <begin position="2"/>
        <end position="61"/>
    </location>
</feature>
<dbReference type="InterPro" id="IPR036388">
    <property type="entry name" value="WH-like_DNA-bd_sf"/>
</dbReference>
<gene>
    <name evidence="4" type="ORF">PBV87_18835</name>
</gene>
<dbReference type="SUPFAM" id="SSF46785">
    <property type="entry name" value="Winged helix' DNA-binding domain"/>
    <property type="match status" value="1"/>
</dbReference>
<dbReference type="InterPro" id="IPR036390">
    <property type="entry name" value="WH_DNA-bd_sf"/>
</dbReference>
<dbReference type="InterPro" id="IPR013196">
    <property type="entry name" value="HTH_11"/>
</dbReference>
<dbReference type="InterPro" id="IPR051534">
    <property type="entry name" value="CBASS_pafABC_assoc_protein"/>
</dbReference>
<dbReference type="InterPro" id="IPR028349">
    <property type="entry name" value="PafC-like"/>
</dbReference>
<dbReference type="AlphaFoldDB" id="A0AA42DRU5"/>
<dbReference type="PANTHER" id="PTHR34580">
    <property type="match status" value="1"/>
</dbReference>
<proteinExistence type="predicted"/>
<evidence type="ECO:0000259" key="3">
    <source>
        <dbReference type="PROSITE" id="PS51000"/>
    </source>
</evidence>
<evidence type="ECO:0000313" key="5">
    <source>
        <dbReference type="Proteomes" id="UP001169242"/>
    </source>
</evidence>
<dbReference type="Pfam" id="PF08279">
    <property type="entry name" value="HTH_11"/>
    <property type="match status" value="1"/>
</dbReference>
<comment type="caution">
    <text evidence="4">The sequence shown here is derived from an EMBL/GenBank/DDBJ whole genome shotgun (WGS) entry which is preliminary data.</text>
</comment>
<evidence type="ECO:0000256" key="1">
    <source>
        <dbReference type="ARBA" id="ARBA00023015"/>
    </source>
</evidence>
<sequence>MKIDRLIAIIMVLLNCDKITATKLAEMFEVTPRTIYRDIDTISQAGIPIVTTTGIDGGISILPSYKIDKKFFSPEDIQSLLMGLSSISTTLPPSELVGIKEKLKNLLPTEHTKERLLKSNQITIDLTTWMGNKKFIVTLEQLKEALNLNTLIMFDYYNLKGSKTNRIVEPYQLILKESYWYLQGYCTEKNSFRTFKLSRITNLKLLNSTFVPRNFTPLPLSGQGWIDQQLIPIQLRIDASLLEKMIELCGEDHIIPTDYNTFIVTFPFVPDDMGYNLLLSFGDKCECLSPPDIRKEFANRIKKLYSIYTTQLPL</sequence>
<dbReference type="RefSeq" id="WP_271013350.1">
    <property type="nucleotide sequence ID" value="NZ_JAQIFT010000065.1"/>
</dbReference>
<dbReference type="PANTHER" id="PTHR34580:SF1">
    <property type="entry name" value="PROTEIN PAFC"/>
    <property type="match status" value="1"/>
</dbReference>
<accession>A0AA42DRU5</accession>
<dbReference type="PROSITE" id="PS52050">
    <property type="entry name" value="WYL"/>
    <property type="match status" value="1"/>
</dbReference>
<reference evidence="4" key="1">
    <citation type="journal article" date="2023" name="Int. J. Syst. Evol. Microbiol.">
        <title>&lt;i&gt;Holtiella tumoricola&lt;/i&gt; gen. nov. sp. nov., isolated from a human clinical sample.</title>
        <authorList>
            <person name="Allen-Vercoe E."/>
            <person name="Daigneault M.C."/>
            <person name="Vancuren S.J."/>
            <person name="Cochrane K."/>
            <person name="O'Neal L.L."/>
            <person name="Sankaranarayanan K."/>
            <person name="Lawson P.A."/>
        </authorList>
    </citation>
    <scope>NUCLEOTIDE SEQUENCE</scope>
    <source>
        <strain evidence="4">CC70A</strain>
    </source>
</reference>
<name>A0AA42DRU5_9FIRM</name>
<keyword evidence="5" id="KW-1185">Reference proteome</keyword>
<dbReference type="Pfam" id="PF25583">
    <property type="entry name" value="WCX"/>
    <property type="match status" value="1"/>
</dbReference>
<protein>
    <submittedName>
        <fullName evidence="4">YafY family protein</fullName>
    </submittedName>
</protein>
<dbReference type="Gene3D" id="1.10.10.10">
    <property type="entry name" value="Winged helix-like DNA-binding domain superfamily/Winged helix DNA-binding domain"/>
    <property type="match status" value="1"/>
</dbReference>
<dbReference type="GO" id="GO:0003700">
    <property type="term" value="F:DNA-binding transcription factor activity"/>
    <property type="evidence" value="ECO:0007669"/>
    <property type="project" value="InterPro"/>
</dbReference>
<dbReference type="Pfam" id="PF13280">
    <property type="entry name" value="WYL"/>
    <property type="match status" value="1"/>
</dbReference>
<organism evidence="4 5">
    <name type="scientific">Holtiella tumoricola</name>
    <dbReference type="NCBI Taxonomy" id="3018743"/>
    <lineage>
        <taxon>Bacteria</taxon>
        <taxon>Bacillati</taxon>
        <taxon>Bacillota</taxon>
        <taxon>Clostridia</taxon>
        <taxon>Lachnospirales</taxon>
        <taxon>Cellulosilyticaceae</taxon>
        <taxon>Holtiella</taxon>
    </lineage>
</organism>
<dbReference type="InterPro" id="IPR057727">
    <property type="entry name" value="WCX_dom"/>
</dbReference>
<dbReference type="PROSITE" id="PS51000">
    <property type="entry name" value="HTH_DEOR_2"/>
    <property type="match status" value="1"/>
</dbReference>
<dbReference type="Proteomes" id="UP001169242">
    <property type="component" value="Unassembled WGS sequence"/>
</dbReference>
<dbReference type="InterPro" id="IPR026881">
    <property type="entry name" value="WYL_dom"/>
</dbReference>
<evidence type="ECO:0000313" key="4">
    <source>
        <dbReference type="EMBL" id="MDA3733539.1"/>
    </source>
</evidence>
<dbReference type="EMBL" id="JAQIFT010000065">
    <property type="protein sequence ID" value="MDA3733539.1"/>
    <property type="molecule type" value="Genomic_DNA"/>
</dbReference>
<keyword evidence="1" id="KW-0805">Transcription regulation</keyword>
<dbReference type="InterPro" id="IPR001034">
    <property type="entry name" value="DeoR_HTH"/>
</dbReference>
<keyword evidence="2" id="KW-0804">Transcription</keyword>
<evidence type="ECO:0000256" key="2">
    <source>
        <dbReference type="ARBA" id="ARBA00023163"/>
    </source>
</evidence>
<dbReference type="PIRSF" id="PIRSF016838">
    <property type="entry name" value="PafC"/>
    <property type="match status" value="1"/>
</dbReference>